<keyword evidence="1" id="KW-0863">Zinc-finger</keyword>
<protein>
    <recommendedName>
        <fullName evidence="3">CCHC-type domain-containing protein</fullName>
    </recommendedName>
</protein>
<dbReference type="GO" id="GO:0008270">
    <property type="term" value="F:zinc ion binding"/>
    <property type="evidence" value="ECO:0007669"/>
    <property type="project" value="UniProtKB-KW"/>
</dbReference>
<evidence type="ECO:0000259" key="3">
    <source>
        <dbReference type="PROSITE" id="PS50158"/>
    </source>
</evidence>
<keyword evidence="5" id="KW-1185">Reference proteome</keyword>
<name>A0A371HEY3_MUCPR</name>
<accession>A0A371HEY3</accession>
<dbReference type="EMBL" id="QJKJ01002786">
    <property type="protein sequence ID" value="RDY01353.1"/>
    <property type="molecule type" value="Genomic_DNA"/>
</dbReference>
<comment type="caution">
    <text evidence="4">The sequence shown here is derived from an EMBL/GenBank/DDBJ whole genome shotgun (WGS) entry which is preliminary data.</text>
</comment>
<dbReference type="InterPro" id="IPR001878">
    <property type="entry name" value="Znf_CCHC"/>
</dbReference>
<feature type="domain" description="CCHC-type" evidence="3">
    <location>
        <begin position="154"/>
        <end position="170"/>
    </location>
</feature>
<dbReference type="OrthoDB" id="1929566at2759"/>
<evidence type="ECO:0000313" key="4">
    <source>
        <dbReference type="EMBL" id="RDY01353.1"/>
    </source>
</evidence>
<dbReference type="AlphaFoldDB" id="A0A371HEY3"/>
<sequence>MDLHLTLVMDKRPPTIMETSTYADKEFMKLVKEYSQLDITHKSIVENLSSLTIRKHDWSQLIHDNVTEMSNMVEKLKSMGMEVSESFLVQFVLNSLPAGFGQFQEEGRLKKVKDNSIHLKTHDGASTSKSKPGKKDKGKAQLKVNEGGVRKEKKCYFCKKSGHFKKNCPKRKKWFEKMGIYYISINLESNLIEIPNNTY</sequence>
<dbReference type="Pfam" id="PF00098">
    <property type="entry name" value="zf-CCHC"/>
    <property type="match status" value="1"/>
</dbReference>
<feature type="non-terminal residue" evidence="4">
    <location>
        <position position="1"/>
    </location>
</feature>
<dbReference type="Pfam" id="PF14223">
    <property type="entry name" value="Retrotran_gag_2"/>
    <property type="match status" value="1"/>
</dbReference>
<dbReference type="SUPFAM" id="SSF57756">
    <property type="entry name" value="Retrovirus zinc finger-like domains"/>
    <property type="match status" value="1"/>
</dbReference>
<evidence type="ECO:0000256" key="1">
    <source>
        <dbReference type="PROSITE-ProRule" id="PRU00047"/>
    </source>
</evidence>
<dbReference type="Proteomes" id="UP000257109">
    <property type="component" value="Unassembled WGS sequence"/>
</dbReference>
<evidence type="ECO:0000256" key="2">
    <source>
        <dbReference type="SAM" id="MobiDB-lite"/>
    </source>
</evidence>
<dbReference type="PROSITE" id="PS50158">
    <property type="entry name" value="ZF_CCHC"/>
    <property type="match status" value="1"/>
</dbReference>
<dbReference type="InterPro" id="IPR036875">
    <property type="entry name" value="Znf_CCHC_sf"/>
</dbReference>
<gene>
    <name evidence="4" type="ORF">CR513_15331</name>
</gene>
<organism evidence="4 5">
    <name type="scientific">Mucuna pruriens</name>
    <name type="common">Velvet bean</name>
    <name type="synonym">Dolichos pruriens</name>
    <dbReference type="NCBI Taxonomy" id="157652"/>
    <lineage>
        <taxon>Eukaryota</taxon>
        <taxon>Viridiplantae</taxon>
        <taxon>Streptophyta</taxon>
        <taxon>Embryophyta</taxon>
        <taxon>Tracheophyta</taxon>
        <taxon>Spermatophyta</taxon>
        <taxon>Magnoliopsida</taxon>
        <taxon>eudicotyledons</taxon>
        <taxon>Gunneridae</taxon>
        <taxon>Pentapetalae</taxon>
        <taxon>rosids</taxon>
        <taxon>fabids</taxon>
        <taxon>Fabales</taxon>
        <taxon>Fabaceae</taxon>
        <taxon>Papilionoideae</taxon>
        <taxon>50 kb inversion clade</taxon>
        <taxon>NPAAA clade</taxon>
        <taxon>indigoferoid/millettioid clade</taxon>
        <taxon>Phaseoleae</taxon>
        <taxon>Mucuna</taxon>
    </lineage>
</organism>
<reference evidence="4" key="1">
    <citation type="submission" date="2018-05" db="EMBL/GenBank/DDBJ databases">
        <title>Draft genome of Mucuna pruriens seed.</title>
        <authorList>
            <person name="Nnadi N.E."/>
            <person name="Vos R."/>
            <person name="Hasami M.H."/>
            <person name="Devisetty U.K."/>
            <person name="Aguiy J.C."/>
        </authorList>
    </citation>
    <scope>NUCLEOTIDE SEQUENCE [LARGE SCALE GENOMIC DNA]</scope>
    <source>
        <strain evidence="4">JCA_2017</strain>
    </source>
</reference>
<dbReference type="Gene3D" id="4.10.60.10">
    <property type="entry name" value="Zinc finger, CCHC-type"/>
    <property type="match status" value="1"/>
</dbReference>
<dbReference type="SMART" id="SM00343">
    <property type="entry name" value="ZnF_C2HC"/>
    <property type="match status" value="1"/>
</dbReference>
<proteinExistence type="predicted"/>
<keyword evidence="1" id="KW-0862">Zinc</keyword>
<evidence type="ECO:0000313" key="5">
    <source>
        <dbReference type="Proteomes" id="UP000257109"/>
    </source>
</evidence>
<keyword evidence="1" id="KW-0479">Metal-binding</keyword>
<dbReference type="GO" id="GO:0003676">
    <property type="term" value="F:nucleic acid binding"/>
    <property type="evidence" value="ECO:0007669"/>
    <property type="project" value="InterPro"/>
</dbReference>
<feature type="region of interest" description="Disordered" evidence="2">
    <location>
        <begin position="120"/>
        <end position="141"/>
    </location>
</feature>